<dbReference type="Proteomes" id="UP000289269">
    <property type="component" value="Unassembled WGS sequence"/>
</dbReference>
<dbReference type="GO" id="GO:0006260">
    <property type="term" value="P:DNA replication"/>
    <property type="evidence" value="ECO:0007669"/>
    <property type="project" value="InterPro"/>
</dbReference>
<dbReference type="PANTHER" id="PTHR10302">
    <property type="entry name" value="SINGLE-STRANDED DNA-BINDING PROTEIN"/>
    <property type="match status" value="1"/>
</dbReference>
<proteinExistence type="inferred from homology"/>
<dbReference type="PANTHER" id="PTHR10302:SF27">
    <property type="entry name" value="SINGLE-STRANDED DNA-BINDING PROTEIN"/>
    <property type="match status" value="1"/>
</dbReference>
<dbReference type="GO" id="GO:0003697">
    <property type="term" value="F:single-stranded DNA binding"/>
    <property type="evidence" value="ECO:0007669"/>
    <property type="project" value="UniProtKB-UniRule"/>
</dbReference>
<keyword evidence="6" id="KW-1185">Reference proteome</keyword>
<accession>A0A4Q0AIW6</accession>
<sequence>MSKSINQVLLMGNLTRDPELRTTTGGQSVCSFSLAVNRSWQGSDGTTQDTVDYFDVTAWGKLGELVSQYLSKGRRCLVQGRLSQRSWEQDGQKRSKVEVVANDVTFLDSPGSQSRQNDGPSAAEKTAAGKSSKKDSDDVVVEDIDDKPIDLSEIPF</sequence>
<feature type="compositionally biased region" description="Polar residues" evidence="4">
    <location>
        <begin position="110"/>
        <end position="119"/>
    </location>
</feature>
<gene>
    <name evidence="5" type="ORF">EOT04_01465</name>
</gene>
<dbReference type="Pfam" id="PF00436">
    <property type="entry name" value="SSB"/>
    <property type="match status" value="1"/>
</dbReference>
<dbReference type="GO" id="GO:0009295">
    <property type="term" value="C:nucleoid"/>
    <property type="evidence" value="ECO:0007669"/>
    <property type="project" value="TreeGrafter"/>
</dbReference>
<dbReference type="InterPro" id="IPR012340">
    <property type="entry name" value="NA-bd_OB-fold"/>
</dbReference>
<dbReference type="NCBIfam" id="TIGR00621">
    <property type="entry name" value="ssb"/>
    <property type="match status" value="1"/>
</dbReference>
<dbReference type="CDD" id="cd04496">
    <property type="entry name" value="SSB_OBF"/>
    <property type="match status" value="1"/>
</dbReference>
<name>A0A4Q0AIW6_9BACT</name>
<dbReference type="PROSITE" id="PS50935">
    <property type="entry name" value="SSB"/>
    <property type="match status" value="1"/>
</dbReference>
<comment type="caution">
    <text evidence="5">The sequence shown here is derived from an EMBL/GenBank/DDBJ whole genome shotgun (WGS) entry which is preliminary data.</text>
</comment>
<evidence type="ECO:0000256" key="1">
    <source>
        <dbReference type="ARBA" id="ARBA00023125"/>
    </source>
</evidence>
<dbReference type="InterPro" id="IPR000424">
    <property type="entry name" value="Primosome_PriB/ssb"/>
</dbReference>
<organism evidence="5 6">
    <name type="scientific">Candidatus Chaera renei</name>
    <dbReference type="NCBI Taxonomy" id="2506947"/>
    <lineage>
        <taxon>Bacteria</taxon>
        <taxon>Candidatus Saccharimonadota</taxon>
        <taxon>Candidatus Saccharimonadia</taxon>
        <taxon>Candidatus Saccharimonadales</taxon>
        <taxon>Candidatus Saccharimonadaceae</taxon>
        <taxon>Candidatus Chaera</taxon>
    </lineage>
</organism>
<evidence type="ECO:0000313" key="6">
    <source>
        <dbReference type="Proteomes" id="UP000289269"/>
    </source>
</evidence>
<evidence type="ECO:0000256" key="3">
    <source>
        <dbReference type="PIRNR" id="PIRNR002070"/>
    </source>
</evidence>
<comment type="caution">
    <text evidence="2">Lacks conserved residue(s) required for the propagation of feature annotation.</text>
</comment>
<dbReference type="HAMAP" id="MF_00984">
    <property type="entry name" value="SSB"/>
    <property type="match status" value="1"/>
</dbReference>
<reference evidence="5" key="1">
    <citation type="submission" date="2019-01" db="EMBL/GenBank/DDBJ databases">
        <title>Genomic signatures and co-occurrence patterns of the ultra-small Saccharimodia (Patescibacteria phylum) suggest a symbiotic lifestyle.</title>
        <authorList>
            <person name="Lemos L."/>
            <person name="Medeiros J."/>
            <person name="Andreote F."/>
            <person name="Fernandes G."/>
            <person name="Varani A."/>
            <person name="Oliveira G."/>
            <person name="Pylro V."/>
        </authorList>
    </citation>
    <scope>NUCLEOTIDE SEQUENCE [LARGE SCALE GENOMIC DNA]</scope>
    <source>
        <strain evidence="5">AMD01</strain>
    </source>
</reference>
<evidence type="ECO:0000313" key="5">
    <source>
        <dbReference type="EMBL" id="RWZ79475.1"/>
    </source>
</evidence>
<dbReference type="EMBL" id="SCKW01000010">
    <property type="protein sequence ID" value="RWZ79475.1"/>
    <property type="molecule type" value="Genomic_DNA"/>
</dbReference>
<dbReference type="InterPro" id="IPR011344">
    <property type="entry name" value="ssDNA-bd"/>
</dbReference>
<evidence type="ECO:0000256" key="2">
    <source>
        <dbReference type="HAMAP-Rule" id="MF_00984"/>
    </source>
</evidence>
<evidence type="ECO:0000256" key="4">
    <source>
        <dbReference type="SAM" id="MobiDB-lite"/>
    </source>
</evidence>
<feature type="region of interest" description="Disordered" evidence="4">
    <location>
        <begin position="106"/>
        <end position="156"/>
    </location>
</feature>
<keyword evidence="1 2" id="KW-0238">DNA-binding</keyword>
<dbReference type="SUPFAM" id="SSF50249">
    <property type="entry name" value="Nucleic acid-binding proteins"/>
    <property type="match status" value="1"/>
</dbReference>
<comment type="subunit">
    <text evidence="2">Homotetramer.</text>
</comment>
<dbReference type="AlphaFoldDB" id="A0A4Q0AIW6"/>
<dbReference type="PIRSF" id="PIRSF002070">
    <property type="entry name" value="SSB"/>
    <property type="match status" value="1"/>
</dbReference>
<protein>
    <recommendedName>
        <fullName evidence="2 3">Single-stranded DNA-binding protein</fullName>
        <shortName evidence="2">SSB</shortName>
    </recommendedName>
</protein>
<dbReference type="Gene3D" id="2.40.50.140">
    <property type="entry name" value="Nucleic acid-binding proteins"/>
    <property type="match status" value="1"/>
</dbReference>